<proteinExistence type="predicted"/>
<dbReference type="PROSITE" id="PS50011">
    <property type="entry name" value="PROTEIN_KINASE_DOM"/>
    <property type="match status" value="1"/>
</dbReference>
<evidence type="ECO:0000256" key="5">
    <source>
        <dbReference type="SAM" id="Phobius"/>
    </source>
</evidence>
<keyword evidence="1" id="KW-0808">Transferase</keyword>
<evidence type="ECO:0000259" key="6">
    <source>
        <dbReference type="PROSITE" id="PS50011"/>
    </source>
</evidence>
<dbReference type="Gene3D" id="1.10.510.10">
    <property type="entry name" value="Transferase(Phosphotransferase) domain 1"/>
    <property type="match status" value="1"/>
</dbReference>
<keyword evidence="5" id="KW-0812">Transmembrane</keyword>
<name>A0A4Q5LQZ8_9SPHI</name>
<evidence type="ECO:0000313" key="7">
    <source>
        <dbReference type="EMBL" id="RYU91885.1"/>
    </source>
</evidence>
<evidence type="ECO:0000313" key="8">
    <source>
        <dbReference type="Proteomes" id="UP000293331"/>
    </source>
</evidence>
<evidence type="ECO:0000256" key="3">
    <source>
        <dbReference type="ARBA" id="ARBA00022777"/>
    </source>
</evidence>
<dbReference type="PANTHER" id="PTHR43289">
    <property type="entry name" value="MITOGEN-ACTIVATED PROTEIN KINASE KINASE KINASE 20-RELATED"/>
    <property type="match status" value="1"/>
</dbReference>
<dbReference type="EMBL" id="SEWG01000001">
    <property type="protein sequence ID" value="RYU91885.1"/>
    <property type="molecule type" value="Genomic_DNA"/>
</dbReference>
<keyword evidence="8" id="KW-1185">Reference proteome</keyword>
<dbReference type="InterPro" id="IPR011009">
    <property type="entry name" value="Kinase-like_dom_sf"/>
</dbReference>
<keyword evidence="4" id="KW-0067">ATP-binding</keyword>
<comment type="caution">
    <text evidence="7">The sequence shown here is derived from an EMBL/GenBank/DDBJ whole genome shotgun (WGS) entry which is preliminary data.</text>
</comment>
<dbReference type="SUPFAM" id="SSF56112">
    <property type="entry name" value="Protein kinase-like (PK-like)"/>
    <property type="match status" value="1"/>
</dbReference>
<dbReference type="InterPro" id="IPR000719">
    <property type="entry name" value="Prot_kinase_dom"/>
</dbReference>
<organism evidence="7 8">
    <name type="scientific">Mucilaginibacter terrigena</name>
    <dbReference type="NCBI Taxonomy" id="2492395"/>
    <lineage>
        <taxon>Bacteria</taxon>
        <taxon>Pseudomonadati</taxon>
        <taxon>Bacteroidota</taxon>
        <taxon>Sphingobacteriia</taxon>
        <taxon>Sphingobacteriales</taxon>
        <taxon>Sphingobacteriaceae</taxon>
        <taxon>Mucilaginibacter</taxon>
    </lineage>
</organism>
<dbReference type="RefSeq" id="WP_129874615.1">
    <property type="nucleotide sequence ID" value="NZ_SEWG01000001.1"/>
</dbReference>
<feature type="domain" description="Protein kinase" evidence="6">
    <location>
        <begin position="11"/>
        <end position="296"/>
    </location>
</feature>
<dbReference type="CDD" id="cd14014">
    <property type="entry name" value="STKc_PknB_like"/>
    <property type="match status" value="1"/>
</dbReference>
<dbReference type="GO" id="GO:0004674">
    <property type="term" value="F:protein serine/threonine kinase activity"/>
    <property type="evidence" value="ECO:0007669"/>
    <property type="project" value="UniProtKB-KW"/>
</dbReference>
<accession>A0A4Q5LQZ8</accession>
<dbReference type="OrthoDB" id="9813021at2"/>
<gene>
    <name evidence="7" type="ORF">EWM62_00120</name>
</gene>
<keyword evidence="3 7" id="KW-0418">Kinase</keyword>
<dbReference type="Proteomes" id="UP000293331">
    <property type="component" value="Unassembled WGS sequence"/>
</dbReference>
<keyword evidence="7" id="KW-0723">Serine/threonine-protein kinase</keyword>
<feature type="transmembrane region" description="Helical" evidence="5">
    <location>
        <begin position="370"/>
        <end position="391"/>
    </location>
</feature>
<dbReference type="PANTHER" id="PTHR43289:SF6">
    <property type="entry name" value="SERINE_THREONINE-PROTEIN KINASE NEKL-3"/>
    <property type="match status" value="1"/>
</dbReference>
<dbReference type="GO" id="GO:0005524">
    <property type="term" value="F:ATP binding"/>
    <property type="evidence" value="ECO:0007669"/>
    <property type="project" value="UniProtKB-KW"/>
</dbReference>
<keyword evidence="5" id="KW-0472">Membrane</keyword>
<evidence type="ECO:0000256" key="2">
    <source>
        <dbReference type="ARBA" id="ARBA00022741"/>
    </source>
</evidence>
<dbReference type="SMART" id="SM00220">
    <property type="entry name" value="S_TKc"/>
    <property type="match status" value="1"/>
</dbReference>
<sequence>MSKVFTITEGLENLGALRTGGQGSVYKGRRMGPVLTAVKLLPTPIHSESDDDKNFRNFSNEVAKLQKVNEEPNPNVVKILSSGITDSGSLPYIEMEYIEGPDLCELLQPPHPKVFMLKEVIRVADQLANALAHCHSVGVKHGDVKSNNVKYNVHTGNYVLLDFGLAILTEEERRSSIRHAGAIEFMAPEQHDGAMLQQTDVYSYGIILYELLTGSVPFPLTGNGETGRNAIMLAHMEAPVPDLREARKKNLPDDWSTLKQTQEMQVPQWLLEVADKCLQKSPDARFKSGVELHEAIINGSLSADGKLSTTAIQAENERLQHLITHYQQEEAEKDKQLSSLKILAAQTGARFNKEQGTFERNKGIVFLPKLAFTGIVTVAILFAALFVYAFYTKKQATVIKPVYVTAQDYMKPPFMARPYNYDSVVRANNRKLAAARKAAANKAIKATVDSAVKQATPVKKKRKKFLGIF</sequence>
<keyword evidence="2" id="KW-0547">Nucleotide-binding</keyword>
<dbReference type="AlphaFoldDB" id="A0A4Q5LQZ8"/>
<dbReference type="Gene3D" id="3.30.200.20">
    <property type="entry name" value="Phosphorylase Kinase, domain 1"/>
    <property type="match status" value="1"/>
</dbReference>
<evidence type="ECO:0000256" key="1">
    <source>
        <dbReference type="ARBA" id="ARBA00022679"/>
    </source>
</evidence>
<keyword evidence="5" id="KW-1133">Transmembrane helix</keyword>
<dbReference type="Pfam" id="PF00069">
    <property type="entry name" value="Pkinase"/>
    <property type="match status" value="1"/>
</dbReference>
<reference evidence="7 8" key="1">
    <citation type="submission" date="2019-02" db="EMBL/GenBank/DDBJ databases">
        <title>Bacterial novel species Mucilaginibacter sp. 17JY9-4 isolated from soil.</title>
        <authorList>
            <person name="Jung H.-Y."/>
        </authorList>
    </citation>
    <scope>NUCLEOTIDE SEQUENCE [LARGE SCALE GENOMIC DNA]</scope>
    <source>
        <strain evidence="7 8">17JY9-4</strain>
    </source>
</reference>
<evidence type="ECO:0000256" key="4">
    <source>
        <dbReference type="ARBA" id="ARBA00022840"/>
    </source>
</evidence>
<protein>
    <submittedName>
        <fullName evidence="7">Serine/threonine protein kinase</fullName>
    </submittedName>
</protein>